<organism evidence="1 2">
    <name type="scientific">Streptomyces silvisoli</name>
    <dbReference type="NCBI Taxonomy" id="3034235"/>
    <lineage>
        <taxon>Bacteria</taxon>
        <taxon>Bacillati</taxon>
        <taxon>Actinomycetota</taxon>
        <taxon>Actinomycetes</taxon>
        <taxon>Kitasatosporales</taxon>
        <taxon>Streptomycetaceae</taxon>
        <taxon>Streptomyces</taxon>
    </lineage>
</organism>
<proteinExistence type="predicted"/>
<dbReference type="EMBL" id="JARJBC010000014">
    <property type="protein sequence ID" value="MDF3291909.1"/>
    <property type="molecule type" value="Genomic_DNA"/>
</dbReference>
<sequence>MSETWSETRAITGSNERQRRLAALFADMTPGAAAIRIHFRNPSWTWLHPQARAYDAAGWLQPLTRTQAITAARWPLRARPNAALWGGGHEFALTSAALTCVDRRR</sequence>
<accession>A0ABT5ZQS4</accession>
<gene>
    <name evidence="1" type="ORF">P3G67_22310</name>
</gene>
<keyword evidence="2" id="KW-1185">Reference proteome</keyword>
<evidence type="ECO:0000313" key="2">
    <source>
        <dbReference type="Proteomes" id="UP001216579"/>
    </source>
</evidence>
<dbReference type="Proteomes" id="UP001216579">
    <property type="component" value="Unassembled WGS sequence"/>
</dbReference>
<comment type="caution">
    <text evidence="1">The sequence shown here is derived from an EMBL/GenBank/DDBJ whole genome shotgun (WGS) entry which is preliminary data.</text>
</comment>
<protein>
    <submittedName>
        <fullName evidence="1">Transcriptional regulator</fullName>
    </submittedName>
</protein>
<name>A0ABT5ZQS4_9ACTN</name>
<evidence type="ECO:0000313" key="1">
    <source>
        <dbReference type="EMBL" id="MDF3291909.1"/>
    </source>
</evidence>
<reference evidence="1 2" key="1">
    <citation type="submission" date="2023-03" db="EMBL/GenBank/DDBJ databases">
        <title>Draft genome sequence of Streptomyces sp. RB6PN23 isolated from peat swamp forest in Thailand.</title>
        <authorList>
            <person name="Klaysubun C."/>
            <person name="Duangmal K."/>
        </authorList>
    </citation>
    <scope>NUCLEOTIDE SEQUENCE [LARGE SCALE GENOMIC DNA]</scope>
    <source>
        <strain evidence="1 2">RB6PN23</strain>
    </source>
</reference>
<dbReference type="RefSeq" id="WP_276095046.1">
    <property type="nucleotide sequence ID" value="NZ_JARJBC010000014.1"/>
</dbReference>